<sequence>MKIYLVGGAVRDKLLKRPVTERDWVVVGSSPEQMQQLGYSPVGKDFPVFLHPQSKEEYALARTERKTGRGYGGFSFYCGAEVSLEEDLIRRDLTINAMAEDEQGNIIDPYNGRRDLDEKILRHVSPAFAEDPVRILRVARFAARYHQLGFKPADETLELMRSMVAMGEVDHLVAERTWKETERALGEPNPEIFIQLLRNCNALERLFPEIDALFGVPQTAIHHPEIDTGIHTLMSLQQAVKLTGNVCVRFATLVHDLGKATTPKEEWPRHIAHEERSLPLVKQLCARITAPKEFKELALLTAQWHTHCHRALELKPATVLKVLHATDAFRRPERFEQFLLCCEADARGRTGFENRAYPQADYFRQCLTVAKAVDIDAVKAQGLSGPAFGEALDKQRMEKLTALKQQHSQTLISDSSTISKK</sequence>
<evidence type="ECO:0000256" key="7">
    <source>
        <dbReference type="ARBA" id="ARBA00022800"/>
    </source>
</evidence>
<comment type="caution">
    <text evidence="14">The sequence shown here is derived from an EMBL/GenBank/DDBJ whole genome shotgun (WGS) entry which is preliminary data.</text>
</comment>
<dbReference type="Pfam" id="PF12627">
    <property type="entry name" value="PolyA_pol_RNAbd"/>
    <property type="match status" value="1"/>
</dbReference>
<feature type="binding site" evidence="12">
    <location>
        <position position="23"/>
    </location>
    <ligand>
        <name>Mg(2+)</name>
        <dbReference type="ChEBI" id="CHEBI:18420"/>
    </ligand>
</feature>
<keyword evidence="6 12" id="KW-0547">Nucleotide-binding</keyword>
<proteinExistence type="inferred from homology"/>
<name>A0ABV7FFS3_9GAMM</name>
<dbReference type="CDD" id="cd05398">
    <property type="entry name" value="NT_ClassII-CCAase"/>
    <property type="match status" value="1"/>
</dbReference>
<keyword evidence="8 12" id="KW-0378">Hydrolase</keyword>
<keyword evidence="2 12" id="KW-0808">Transferase</keyword>
<evidence type="ECO:0000256" key="4">
    <source>
        <dbReference type="ARBA" id="ARBA00022695"/>
    </source>
</evidence>
<dbReference type="Pfam" id="PF01743">
    <property type="entry name" value="PolyA_pol"/>
    <property type="match status" value="1"/>
</dbReference>
<dbReference type="GO" id="GO:0016787">
    <property type="term" value="F:hydrolase activity"/>
    <property type="evidence" value="ECO:0007669"/>
    <property type="project" value="UniProtKB-KW"/>
</dbReference>
<gene>
    <name evidence="12" type="primary">cca</name>
    <name evidence="14" type="ORF">ACFODX_11045</name>
</gene>
<evidence type="ECO:0000259" key="13">
    <source>
        <dbReference type="PROSITE" id="PS51831"/>
    </source>
</evidence>
<feature type="binding site" evidence="12">
    <location>
        <position position="91"/>
    </location>
    <ligand>
        <name>CTP</name>
        <dbReference type="ChEBI" id="CHEBI:37563"/>
    </ligand>
</feature>
<dbReference type="SUPFAM" id="SSF81891">
    <property type="entry name" value="Poly A polymerase C-terminal region-like"/>
    <property type="match status" value="1"/>
</dbReference>
<comment type="catalytic activity">
    <reaction evidence="12">
        <text>a tRNA precursor + 2 CTP + ATP = a tRNA with a 3' CCA end + 3 diphosphate</text>
        <dbReference type="Rhea" id="RHEA:14433"/>
        <dbReference type="Rhea" id="RHEA-COMP:10465"/>
        <dbReference type="Rhea" id="RHEA-COMP:10468"/>
        <dbReference type="ChEBI" id="CHEBI:30616"/>
        <dbReference type="ChEBI" id="CHEBI:33019"/>
        <dbReference type="ChEBI" id="CHEBI:37563"/>
        <dbReference type="ChEBI" id="CHEBI:74896"/>
        <dbReference type="ChEBI" id="CHEBI:83071"/>
        <dbReference type="EC" id="2.7.7.72"/>
    </reaction>
</comment>
<comment type="cofactor">
    <cofactor evidence="12">
        <name>Ni(2+)</name>
        <dbReference type="ChEBI" id="CHEBI:49786"/>
    </cofactor>
    <text evidence="12">Nickel for phosphatase activity.</text>
</comment>
<feature type="binding site" evidence="12">
    <location>
        <position position="11"/>
    </location>
    <ligand>
        <name>ATP</name>
        <dbReference type="ChEBI" id="CHEBI:30616"/>
    </ligand>
</feature>
<keyword evidence="11 12" id="KW-0694">RNA-binding</keyword>
<evidence type="ECO:0000256" key="12">
    <source>
        <dbReference type="HAMAP-Rule" id="MF_01261"/>
    </source>
</evidence>
<organism evidence="14 15">
    <name type="scientific">Cellvibrio fontiphilus</name>
    <dbReference type="NCBI Taxonomy" id="1815559"/>
    <lineage>
        <taxon>Bacteria</taxon>
        <taxon>Pseudomonadati</taxon>
        <taxon>Pseudomonadota</taxon>
        <taxon>Gammaproteobacteria</taxon>
        <taxon>Cellvibrionales</taxon>
        <taxon>Cellvibrionaceae</taxon>
        <taxon>Cellvibrio</taxon>
    </lineage>
</organism>
<dbReference type="InterPro" id="IPR043519">
    <property type="entry name" value="NT_sf"/>
</dbReference>
<feature type="binding site" evidence="12">
    <location>
        <position position="140"/>
    </location>
    <ligand>
        <name>CTP</name>
        <dbReference type="ChEBI" id="CHEBI:37563"/>
    </ligand>
</feature>
<feature type="binding site" evidence="12">
    <location>
        <position position="8"/>
    </location>
    <ligand>
        <name>CTP</name>
        <dbReference type="ChEBI" id="CHEBI:37563"/>
    </ligand>
</feature>
<dbReference type="RefSeq" id="WP_378119039.1">
    <property type="nucleotide sequence ID" value="NZ_JBHRTF010000004.1"/>
</dbReference>
<feature type="domain" description="HD" evidence="13">
    <location>
        <begin position="228"/>
        <end position="329"/>
    </location>
</feature>
<evidence type="ECO:0000256" key="5">
    <source>
        <dbReference type="ARBA" id="ARBA00022723"/>
    </source>
</evidence>
<dbReference type="EC" id="3.1.4.-" evidence="12"/>
<protein>
    <recommendedName>
        <fullName evidence="12">Multifunctional CCA protein</fullName>
    </recommendedName>
    <domain>
        <recommendedName>
            <fullName evidence="12">CCA-adding enzyme</fullName>
            <ecNumber evidence="12">2.7.7.72</ecNumber>
        </recommendedName>
        <alternativeName>
            <fullName evidence="12">CCA tRNA nucleotidyltransferase</fullName>
        </alternativeName>
        <alternativeName>
            <fullName evidence="12">tRNA CCA-pyrophosphorylase</fullName>
        </alternativeName>
        <alternativeName>
            <fullName evidence="12">tRNA adenylyl-/cytidylyl-transferase</fullName>
        </alternativeName>
        <alternativeName>
            <fullName evidence="12">tRNA nucleotidyltransferase</fullName>
        </alternativeName>
        <alternativeName>
            <fullName evidence="12">tRNA-NT</fullName>
        </alternativeName>
    </domain>
    <domain>
        <recommendedName>
            <fullName evidence="12">2'-nucleotidase</fullName>
            <ecNumber evidence="12">3.1.3.-</ecNumber>
        </recommendedName>
    </domain>
    <domain>
        <recommendedName>
            <fullName evidence="12">2',3'-cyclic phosphodiesterase</fullName>
            <ecNumber evidence="12">3.1.4.-</ecNumber>
        </recommendedName>
    </domain>
    <domain>
        <recommendedName>
            <fullName evidence="12">Phosphatase</fullName>
        </recommendedName>
    </domain>
</protein>
<dbReference type="EMBL" id="JBHRTF010000004">
    <property type="protein sequence ID" value="MFC3116095.1"/>
    <property type="molecule type" value="Genomic_DNA"/>
</dbReference>
<keyword evidence="9 12" id="KW-0067">ATP-binding</keyword>
<feature type="binding site" evidence="12">
    <location>
        <position position="11"/>
    </location>
    <ligand>
        <name>CTP</name>
        <dbReference type="ChEBI" id="CHEBI:37563"/>
    </ligand>
</feature>
<evidence type="ECO:0000256" key="1">
    <source>
        <dbReference type="ARBA" id="ARBA00022596"/>
    </source>
</evidence>
<dbReference type="InterPro" id="IPR012006">
    <property type="entry name" value="CCA_bact"/>
</dbReference>
<keyword evidence="4 12" id="KW-0548">Nucleotidyltransferase</keyword>
<comment type="catalytic activity">
    <reaction evidence="12">
        <text>a tRNA with a 3' CCA end + 2 CTP + ATP = a tRNA with a 3' CCACCA end + 3 diphosphate</text>
        <dbReference type="Rhea" id="RHEA:76235"/>
        <dbReference type="Rhea" id="RHEA-COMP:10468"/>
        <dbReference type="Rhea" id="RHEA-COMP:18655"/>
        <dbReference type="ChEBI" id="CHEBI:30616"/>
        <dbReference type="ChEBI" id="CHEBI:33019"/>
        <dbReference type="ChEBI" id="CHEBI:37563"/>
        <dbReference type="ChEBI" id="CHEBI:83071"/>
        <dbReference type="ChEBI" id="CHEBI:195187"/>
    </reaction>
</comment>
<feature type="binding site" evidence="12">
    <location>
        <position position="137"/>
    </location>
    <ligand>
        <name>CTP</name>
        <dbReference type="ChEBI" id="CHEBI:37563"/>
    </ligand>
</feature>
<feature type="binding site" evidence="12">
    <location>
        <position position="91"/>
    </location>
    <ligand>
        <name>ATP</name>
        <dbReference type="ChEBI" id="CHEBI:30616"/>
    </ligand>
</feature>
<evidence type="ECO:0000256" key="9">
    <source>
        <dbReference type="ARBA" id="ARBA00022840"/>
    </source>
</evidence>
<feature type="binding site" evidence="12">
    <location>
        <position position="21"/>
    </location>
    <ligand>
        <name>Mg(2+)</name>
        <dbReference type="ChEBI" id="CHEBI:18420"/>
    </ligand>
</feature>
<dbReference type="NCBIfam" id="NF008137">
    <property type="entry name" value="PRK10885.1"/>
    <property type="match status" value="1"/>
</dbReference>
<keyword evidence="3 12" id="KW-0819">tRNA processing</keyword>
<dbReference type="Gene3D" id="1.10.3090.10">
    <property type="entry name" value="cca-adding enzyme, domain 2"/>
    <property type="match status" value="1"/>
</dbReference>
<feature type="binding site" evidence="12">
    <location>
        <position position="8"/>
    </location>
    <ligand>
        <name>ATP</name>
        <dbReference type="ChEBI" id="CHEBI:30616"/>
    </ligand>
</feature>
<dbReference type="HAMAP" id="MF_01262">
    <property type="entry name" value="CCA_bact_type2"/>
    <property type="match status" value="1"/>
</dbReference>
<accession>A0ABV7FFS3</accession>
<keyword evidence="10 12" id="KW-0460">Magnesium</keyword>
<evidence type="ECO:0000313" key="14">
    <source>
        <dbReference type="EMBL" id="MFC3116095.1"/>
    </source>
</evidence>
<evidence type="ECO:0000256" key="2">
    <source>
        <dbReference type="ARBA" id="ARBA00022679"/>
    </source>
</evidence>
<keyword evidence="5 12" id="KW-0479">Metal-binding</keyword>
<evidence type="ECO:0000256" key="3">
    <source>
        <dbReference type="ARBA" id="ARBA00022694"/>
    </source>
</evidence>
<evidence type="ECO:0000256" key="11">
    <source>
        <dbReference type="ARBA" id="ARBA00022884"/>
    </source>
</evidence>
<comment type="domain">
    <text evidence="12">Comprises two domains: an N-terminal domain containing the nucleotidyltransferase activity and a C-terminal HD domain associated with both phosphodiesterase and phosphatase activities.</text>
</comment>
<feature type="binding site" evidence="12">
    <location>
        <position position="140"/>
    </location>
    <ligand>
        <name>ATP</name>
        <dbReference type="ChEBI" id="CHEBI:30616"/>
    </ligand>
</feature>
<keyword evidence="7 12" id="KW-0692">RNA repair</keyword>
<dbReference type="PIRSF" id="PIRSF000813">
    <property type="entry name" value="CCA_bact"/>
    <property type="match status" value="1"/>
</dbReference>
<keyword evidence="12" id="KW-0511">Multifunctional enzyme</keyword>
<comment type="similarity">
    <text evidence="12">Belongs to the tRNA nucleotidyltransferase/poly(A) polymerase family. Bacterial CCA-adding enzyme type 1 subfamily.</text>
</comment>
<dbReference type="InterPro" id="IPR003607">
    <property type="entry name" value="HD/PDEase_dom"/>
</dbReference>
<evidence type="ECO:0000256" key="10">
    <source>
        <dbReference type="ARBA" id="ARBA00022842"/>
    </source>
</evidence>
<dbReference type="EC" id="3.1.3.-" evidence="12"/>
<dbReference type="Pfam" id="PF01966">
    <property type="entry name" value="HD"/>
    <property type="match status" value="1"/>
</dbReference>
<reference evidence="15" key="1">
    <citation type="journal article" date="2019" name="Int. J. Syst. Evol. Microbiol.">
        <title>The Global Catalogue of Microorganisms (GCM) 10K type strain sequencing project: providing services to taxonomists for standard genome sequencing and annotation.</title>
        <authorList>
            <consortium name="The Broad Institute Genomics Platform"/>
            <consortium name="The Broad Institute Genome Sequencing Center for Infectious Disease"/>
            <person name="Wu L."/>
            <person name="Ma J."/>
        </authorList>
    </citation>
    <scope>NUCLEOTIDE SEQUENCE [LARGE SCALE GENOMIC DNA]</scope>
    <source>
        <strain evidence="15">KCTC 52237</strain>
    </source>
</reference>
<dbReference type="InterPro" id="IPR050124">
    <property type="entry name" value="tRNA_CCA-adding_enzyme"/>
</dbReference>
<keyword evidence="15" id="KW-1185">Reference proteome</keyword>
<comment type="cofactor">
    <cofactor evidence="12">
        <name>Mg(2+)</name>
        <dbReference type="ChEBI" id="CHEBI:18420"/>
    </cofactor>
    <text evidence="12">Magnesium is required for nucleotidyltransferase activity.</text>
</comment>
<comment type="subunit">
    <text evidence="12">Monomer. Can also form homodimers and oligomers.</text>
</comment>
<comment type="function">
    <text evidence="12">Catalyzes the addition and repair of the essential 3'-terminal CCA sequence in tRNAs without using a nucleic acid template. Adds these three nucleotides in the order of C, C, and A to the tRNA nucleotide-73, using CTP and ATP as substrates and producing inorganic pyrophosphate. tRNA 3'-terminal CCA addition is required both for tRNA processing and repair. Also involved in tRNA surveillance by mediating tandem CCA addition to generate a CCACCA at the 3' terminus of unstable tRNAs. While stable tRNAs receive only 3'-terminal CCA, unstable tRNAs are marked with CCACCA and rapidly degraded.</text>
</comment>
<keyword evidence="1 12" id="KW-0533">Nickel</keyword>
<dbReference type="PROSITE" id="PS51831">
    <property type="entry name" value="HD"/>
    <property type="match status" value="1"/>
</dbReference>
<dbReference type="InterPro" id="IPR032828">
    <property type="entry name" value="PolyA_RNA-bd"/>
</dbReference>
<dbReference type="PANTHER" id="PTHR47545:SF1">
    <property type="entry name" value="MULTIFUNCTIONAL CCA PROTEIN"/>
    <property type="match status" value="1"/>
</dbReference>
<dbReference type="PANTHER" id="PTHR47545">
    <property type="entry name" value="MULTIFUNCTIONAL CCA PROTEIN"/>
    <property type="match status" value="1"/>
</dbReference>
<dbReference type="Gene3D" id="3.30.460.10">
    <property type="entry name" value="Beta Polymerase, domain 2"/>
    <property type="match status" value="1"/>
</dbReference>
<dbReference type="CDD" id="cd00077">
    <property type="entry name" value="HDc"/>
    <property type="match status" value="1"/>
</dbReference>
<evidence type="ECO:0000256" key="6">
    <source>
        <dbReference type="ARBA" id="ARBA00022741"/>
    </source>
</evidence>
<evidence type="ECO:0000313" key="15">
    <source>
        <dbReference type="Proteomes" id="UP001595555"/>
    </source>
</evidence>
<feature type="binding site" evidence="12">
    <location>
        <position position="137"/>
    </location>
    <ligand>
        <name>ATP</name>
        <dbReference type="ChEBI" id="CHEBI:30616"/>
    </ligand>
</feature>
<comment type="miscellaneous">
    <text evidence="12">A single active site specifically recognizes both ATP and CTP and is responsible for their addition.</text>
</comment>
<dbReference type="InterPro" id="IPR006674">
    <property type="entry name" value="HD_domain"/>
</dbReference>
<dbReference type="EC" id="2.7.7.72" evidence="12"/>
<dbReference type="Proteomes" id="UP001595555">
    <property type="component" value="Unassembled WGS sequence"/>
</dbReference>
<dbReference type="SUPFAM" id="SSF81301">
    <property type="entry name" value="Nucleotidyltransferase"/>
    <property type="match status" value="1"/>
</dbReference>
<dbReference type="HAMAP" id="MF_01261">
    <property type="entry name" value="CCA_bact_type1"/>
    <property type="match status" value="1"/>
</dbReference>
<evidence type="ECO:0000256" key="8">
    <source>
        <dbReference type="ARBA" id="ARBA00022801"/>
    </source>
</evidence>
<dbReference type="GO" id="GO:0004810">
    <property type="term" value="F:CCA tRNA nucleotidyltransferase activity"/>
    <property type="evidence" value="ECO:0007669"/>
    <property type="project" value="UniProtKB-EC"/>
</dbReference>
<dbReference type="InterPro" id="IPR002646">
    <property type="entry name" value="PolA_pol_head_dom"/>
</dbReference>